<dbReference type="InterPro" id="IPR036396">
    <property type="entry name" value="Cyt_P450_sf"/>
</dbReference>
<dbReference type="EMBL" id="KV425624">
    <property type="protein sequence ID" value="KZT20213.1"/>
    <property type="molecule type" value="Genomic_DNA"/>
</dbReference>
<dbReference type="InterPro" id="IPR001128">
    <property type="entry name" value="Cyt_P450"/>
</dbReference>
<protein>
    <submittedName>
        <fullName evidence="11">Cytochrome P450</fullName>
    </submittedName>
</protein>
<evidence type="ECO:0000256" key="7">
    <source>
        <dbReference type="ARBA" id="ARBA00023004"/>
    </source>
</evidence>
<dbReference type="GO" id="GO:0004497">
    <property type="term" value="F:monooxygenase activity"/>
    <property type="evidence" value="ECO:0007669"/>
    <property type="project" value="UniProtKB-KW"/>
</dbReference>
<comment type="similarity">
    <text evidence="3 10">Belongs to the cytochrome P450 family.</text>
</comment>
<dbReference type="Pfam" id="PF00067">
    <property type="entry name" value="p450"/>
    <property type="match status" value="1"/>
</dbReference>
<evidence type="ECO:0000256" key="9">
    <source>
        <dbReference type="PIRSR" id="PIRSR602401-1"/>
    </source>
</evidence>
<evidence type="ECO:0000313" key="12">
    <source>
        <dbReference type="Proteomes" id="UP000076761"/>
    </source>
</evidence>
<evidence type="ECO:0000256" key="5">
    <source>
        <dbReference type="ARBA" id="ARBA00022723"/>
    </source>
</evidence>
<keyword evidence="4 9" id="KW-0349">Heme</keyword>
<keyword evidence="5 9" id="KW-0479">Metal-binding</keyword>
<dbReference type="InterPro" id="IPR050364">
    <property type="entry name" value="Cytochrome_P450_fung"/>
</dbReference>
<reference evidence="11 12" key="1">
    <citation type="journal article" date="2016" name="Mol. Biol. Evol.">
        <title>Comparative Genomics of Early-Diverging Mushroom-Forming Fungi Provides Insights into the Origins of Lignocellulose Decay Capabilities.</title>
        <authorList>
            <person name="Nagy L.G."/>
            <person name="Riley R."/>
            <person name="Tritt A."/>
            <person name="Adam C."/>
            <person name="Daum C."/>
            <person name="Floudas D."/>
            <person name="Sun H."/>
            <person name="Yadav J.S."/>
            <person name="Pangilinan J."/>
            <person name="Larsson K.H."/>
            <person name="Matsuura K."/>
            <person name="Barry K."/>
            <person name="Labutti K."/>
            <person name="Kuo R."/>
            <person name="Ohm R.A."/>
            <person name="Bhattacharya S.S."/>
            <person name="Shirouzu T."/>
            <person name="Yoshinaga Y."/>
            <person name="Martin F.M."/>
            <person name="Grigoriev I.V."/>
            <person name="Hibbett D.S."/>
        </authorList>
    </citation>
    <scope>NUCLEOTIDE SEQUENCE [LARGE SCALE GENOMIC DNA]</scope>
    <source>
        <strain evidence="11 12">HHB14362 ss-1</strain>
    </source>
</reference>
<dbReference type="InParanoid" id="A0A165NWP4"/>
<keyword evidence="7 9" id="KW-0408">Iron</keyword>
<evidence type="ECO:0000313" key="11">
    <source>
        <dbReference type="EMBL" id="KZT20213.1"/>
    </source>
</evidence>
<dbReference type="GO" id="GO:0016705">
    <property type="term" value="F:oxidoreductase activity, acting on paired donors, with incorporation or reduction of molecular oxygen"/>
    <property type="evidence" value="ECO:0007669"/>
    <property type="project" value="InterPro"/>
</dbReference>
<dbReference type="OrthoDB" id="2789670at2759"/>
<evidence type="ECO:0000256" key="8">
    <source>
        <dbReference type="ARBA" id="ARBA00023033"/>
    </source>
</evidence>
<evidence type="ECO:0000256" key="4">
    <source>
        <dbReference type="ARBA" id="ARBA00022617"/>
    </source>
</evidence>
<dbReference type="PRINTS" id="PR00463">
    <property type="entry name" value="EP450I"/>
</dbReference>
<dbReference type="InterPro" id="IPR002401">
    <property type="entry name" value="Cyt_P450_E_grp-I"/>
</dbReference>
<evidence type="ECO:0000256" key="6">
    <source>
        <dbReference type="ARBA" id="ARBA00023002"/>
    </source>
</evidence>
<dbReference type="PANTHER" id="PTHR46300">
    <property type="entry name" value="P450, PUTATIVE (EUROFUNG)-RELATED-RELATED"/>
    <property type="match status" value="1"/>
</dbReference>
<dbReference type="SUPFAM" id="SSF48264">
    <property type="entry name" value="Cytochrome P450"/>
    <property type="match status" value="1"/>
</dbReference>
<keyword evidence="12" id="KW-1185">Reference proteome</keyword>
<dbReference type="InterPro" id="IPR017972">
    <property type="entry name" value="Cyt_P450_CS"/>
</dbReference>
<dbReference type="CDD" id="cd11065">
    <property type="entry name" value="CYP64-like"/>
    <property type="match status" value="1"/>
</dbReference>
<comment type="cofactor">
    <cofactor evidence="1 9">
        <name>heme</name>
        <dbReference type="ChEBI" id="CHEBI:30413"/>
    </cofactor>
</comment>
<dbReference type="STRING" id="1314782.A0A165NWP4"/>
<sequence length="486" mass="54797">MDLTYITYSIALLFFLFATYVRRGHKTIPVPPGPRSWRFSGVVHLISKHHPWISFARWSEKYGPIMSFRVYNQTIVVLNSAKAIHDLLDKRAALYSDRPRSWMLHDLCGRRDTVFNIPATNGRHRKYRSLIQTGLNQRATLSYAPVLEKELAVLLQRLKNAPESYQEHIRRNAAAVIMRVAYGYSVTEENDFFVRTAEEASQISGLAMAPGRWLVNYFPLLRFVPSWFPGAGFHRQATIWRKELNALSGIPHQWLRDQMAAGTDNDCFTTRLLKPSGGKAVSADEEDIIKWAAGGLYAGAADTTFSALTSFVLLMAVHPDIQDHARSEIIEIVGADRSPCVGDLSRFVYLAAVLKEVLRIAPVAPLAMPHQVIQEDEYDGYTIPKHATVMANVWSIMHDEEIYHEPLVFDPTRFISSKSGSSVQLDPRTYSFGFGRRTCPGSYFAETSMLLIMAGILSQFKISLPHKETATPGRVRALEYTSGITR</sequence>
<proteinExistence type="inferred from homology"/>
<comment type="pathway">
    <text evidence="2">Secondary metabolite biosynthesis.</text>
</comment>
<dbReference type="PROSITE" id="PS00086">
    <property type="entry name" value="CYTOCHROME_P450"/>
    <property type="match status" value="1"/>
</dbReference>
<dbReference type="Gene3D" id="1.10.630.10">
    <property type="entry name" value="Cytochrome P450"/>
    <property type="match status" value="1"/>
</dbReference>
<dbReference type="PRINTS" id="PR00385">
    <property type="entry name" value="P450"/>
</dbReference>
<feature type="binding site" description="axial binding residue" evidence="9">
    <location>
        <position position="439"/>
    </location>
    <ligand>
        <name>heme</name>
        <dbReference type="ChEBI" id="CHEBI:30413"/>
    </ligand>
    <ligandPart>
        <name>Fe</name>
        <dbReference type="ChEBI" id="CHEBI:18248"/>
    </ligandPart>
</feature>
<evidence type="ECO:0000256" key="2">
    <source>
        <dbReference type="ARBA" id="ARBA00005179"/>
    </source>
</evidence>
<keyword evidence="8 10" id="KW-0503">Monooxygenase</keyword>
<organism evidence="11 12">
    <name type="scientific">Neolentinus lepideus HHB14362 ss-1</name>
    <dbReference type="NCBI Taxonomy" id="1314782"/>
    <lineage>
        <taxon>Eukaryota</taxon>
        <taxon>Fungi</taxon>
        <taxon>Dikarya</taxon>
        <taxon>Basidiomycota</taxon>
        <taxon>Agaricomycotina</taxon>
        <taxon>Agaricomycetes</taxon>
        <taxon>Gloeophyllales</taxon>
        <taxon>Gloeophyllaceae</taxon>
        <taxon>Neolentinus</taxon>
    </lineage>
</organism>
<dbReference type="GO" id="GO:0005506">
    <property type="term" value="F:iron ion binding"/>
    <property type="evidence" value="ECO:0007669"/>
    <property type="project" value="InterPro"/>
</dbReference>
<dbReference type="PANTHER" id="PTHR46300:SF7">
    <property type="entry name" value="P450, PUTATIVE (EUROFUNG)-RELATED"/>
    <property type="match status" value="1"/>
</dbReference>
<evidence type="ECO:0000256" key="3">
    <source>
        <dbReference type="ARBA" id="ARBA00010617"/>
    </source>
</evidence>
<gene>
    <name evidence="11" type="ORF">NEOLEDRAFT_1076153</name>
</gene>
<name>A0A165NWP4_9AGAM</name>
<dbReference type="GO" id="GO:0020037">
    <property type="term" value="F:heme binding"/>
    <property type="evidence" value="ECO:0007669"/>
    <property type="project" value="InterPro"/>
</dbReference>
<evidence type="ECO:0000256" key="1">
    <source>
        <dbReference type="ARBA" id="ARBA00001971"/>
    </source>
</evidence>
<dbReference type="Proteomes" id="UP000076761">
    <property type="component" value="Unassembled WGS sequence"/>
</dbReference>
<keyword evidence="6 10" id="KW-0560">Oxidoreductase</keyword>
<evidence type="ECO:0000256" key="10">
    <source>
        <dbReference type="RuleBase" id="RU000461"/>
    </source>
</evidence>
<accession>A0A165NWP4</accession>
<dbReference type="AlphaFoldDB" id="A0A165NWP4"/>